<keyword evidence="5" id="KW-0540">Nuclease</keyword>
<evidence type="ECO:0000256" key="4">
    <source>
        <dbReference type="ARBA" id="ARBA00012180"/>
    </source>
</evidence>
<evidence type="ECO:0000256" key="5">
    <source>
        <dbReference type="ARBA" id="ARBA00022722"/>
    </source>
</evidence>
<keyword evidence="8" id="KW-0378">Hydrolase</keyword>
<dbReference type="InterPro" id="IPR002156">
    <property type="entry name" value="RNaseH_domain"/>
</dbReference>
<evidence type="ECO:0000313" key="12">
    <source>
        <dbReference type="EMBL" id="GBE81648.1"/>
    </source>
</evidence>
<evidence type="ECO:0000256" key="10">
    <source>
        <dbReference type="SAM" id="MobiDB-lite"/>
    </source>
</evidence>
<dbReference type="InterPro" id="IPR009027">
    <property type="entry name" value="Ribosomal_bL9/RNase_H1_N"/>
</dbReference>
<reference evidence="12 13" key="1">
    <citation type="journal article" date="2018" name="Sci. Rep.">
        <title>Genome sequence of the cauliflower mushroom Sparassis crispa (Hanabiratake) and its association with beneficial usage.</title>
        <authorList>
            <person name="Kiyama R."/>
            <person name="Furutani Y."/>
            <person name="Kawaguchi K."/>
            <person name="Nakanishi T."/>
        </authorList>
    </citation>
    <scope>NUCLEOTIDE SEQUENCE [LARGE SCALE GENOMIC DNA]</scope>
</reference>
<protein>
    <recommendedName>
        <fullName evidence="4">ribonuclease H</fullName>
        <ecNumber evidence="4">3.1.26.4</ecNumber>
    </recommendedName>
</protein>
<dbReference type="EMBL" id="BFAD01000004">
    <property type="protein sequence ID" value="GBE81648.1"/>
    <property type="molecule type" value="Genomic_DNA"/>
</dbReference>
<dbReference type="InterPro" id="IPR012337">
    <property type="entry name" value="RNaseH-like_sf"/>
</dbReference>
<dbReference type="PANTHER" id="PTHR10642:SF26">
    <property type="entry name" value="RIBONUCLEASE H1"/>
    <property type="match status" value="1"/>
</dbReference>
<keyword evidence="7" id="KW-0255">Endonuclease</keyword>
<dbReference type="EC" id="3.1.26.4" evidence="4"/>
<dbReference type="FunCoup" id="A0A401GHL9">
    <property type="interactions" value="59"/>
</dbReference>
<feature type="compositionally biased region" description="Polar residues" evidence="10">
    <location>
        <begin position="66"/>
        <end position="76"/>
    </location>
</feature>
<name>A0A401GHL9_9APHY</name>
<dbReference type="OrthoDB" id="245563at2759"/>
<keyword evidence="6" id="KW-0479">Metal-binding</keyword>
<evidence type="ECO:0000256" key="9">
    <source>
        <dbReference type="ARBA" id="ARBA00022842"/>
    </source>
</evidence>
<dbReference type="InterPro" id="IPR011320">
    <property type="entry name" value="RNase_H1_N"/>
</dbReference>
<organism evidence="12 13">
    <name type="scientific">Sparassis crispa</name>
    <dbReference type="NCBI Taxonomy" id="139825"/>
    <lineage>
        <taxon>Eukaryota</taxon>
        <taxon>Fungi</taxon>
        <taxon>Dikarya</taxon>
        <taxon>Basidiomycota</taxon>
        <taxon>Agaricomycotina</taxon>
        <taxon>Agaricomycetes</taxon>
        <taxon>Polyporales</taxon>
        <taxon>Sparassidaceae</taxon>
        <taxon>Sparassis</taxon>
    </lineage>
</organism>
<dbReference type="RefSeq" id="XP_027612561.1">
    <property type="nucleotide sequence ID" value="XM_027756760.1"/>
</dbReference>
<evidence type="ECO:0000313" key="13">
    <source>
        <dbReference type="Proteomes" id="UP000287166"/>
    </source>
</evidence>
<dbReference type="InParanoid" id="A0A401GHL9"/>
<dbReference type="CDD" id="cd09280">
    <property type="entry name" value="RNase_HI_eukaryote_like"/>
    <property type="match status" value="1"/>
</dbReference>
<dbReference type="GO" id="GO:0046872">
    <property type="term" value="F:metal ion binding"/>
    <property type="evidence" value="ECO:0007669"/>
    <property type="project" value="UniProtKB-KW"/>
</dbReference>
<evidence type="ECO:0000259" key="11">
    <source>
        <dbReference type="PROSITE" id="PS50879"/>
    </source>
</evidence>
<evidence type="ECO:0000256" key="3">
    <source>
        <dbReference type="ARBA" id="ARBA00005300"/>
    </source>
</evidence>
<dbReference type="InterPro" id="IPR036397">
    <property type="entry name" value="RNaseH_sf"/>
</dbReference>
<evidence type="ECO:0000256" key="7">
    <source>
        <dbReference type="ARBA" id="ARBA00022759"/>
    </source>
</evidence>
<dbReference type="PANTHER" id="PTHR10642">
    <property type="entry name" value="RIBONUCLEASE H1"/>
    <property type="match status" value="1"/>
</dbReference>
<dbReference type="GO" id="GO:0003676">
    <property type="term" value="F:nucleic acid binding"/>
    <property type="evidence" value="ECO:0007669"/>
    <property type="project" value="InterPro"/>
</dbReference>
<accession>A0A401GHL9</accession>
<dbReference type="InterPro" id="IPR050092">
    <property type="entry name" value="RNase_H"/>
</dbReference>
<gene>
    <name evidence="12" type="ORF">SCP_0400190</name>
</gene>
<comment type="cofactor">
    <cofactor evidence="2">
        <name>Mg(2+)</name>
        <dbReference type="ChEBI" id="CHEBI:18420"/>
    </cofactor>
</comment>
<dbReference type="Pfam" id="PF01693">
    <property type="entry name" value="Cauli_VI"/>
    <property type="match status" value="1"/>
</dbReference>
<comment type="caution">
    <text evidence="12">The sequence shown here is derived from an EMBL/GenBank/DDBJ whole genome shotgun (WGS) entry which is preliminary data.</text>
</comment>
<sequence>MPRAKGPAFYAVSKGRVPGVYLTWDECEAQVVGYPGAKHKKFTTAAEAEAWVGLPASGSGSASGSRNVPSVTTHTAQVIKPHSKVDSKAALAPSSSSKVPSASDSAKSGKNRITAETLKDESLWDIVYSDGSCRGNGKAGSIAGIGVWWGRNDARNLAERCPGVQTNNRAELIAIVRVLETAPRNKHPLLIKTDSKYSISCFHDWLPNWIQNGFIGSKGEPVKNAPLIRYISTLIDERGLAGQKIHLQHVRGHTGEEGNEGADRLANRGALMPEEPERDWETLEEEVLKRSRGSERAALGAAAASATLEDLDLEAYAAGLLSPEELEREMMEEGL</sequence>
<dbReference type="Gene3D" id="3.30.420.10">
    <property type="entry name" value="Ribonuclease H-like superfamily/Ribonuclease H"/>
    <property type="match status" value="1"/>
</dbReference>
<keyword evidence="13" id="KW-1185">Reference proteome</keyword>
<dbReference type="GO" id="GO:0043137">
    <property type="term" value="P:DNA replication, removal of RNA primer"/>
    <property type="evidence" value="ECO:0007669"/>
    <property type="project" value="TreeGrafter"/>
</dbReference>
<keyword evidence="9" id="KW-0460">Magnesium</keyword>
<dbReference type="Gene3D" id="3.40.970.10">
    <property type="entry name" value="Ribonuclease H1, N-terminal domain"/>
    <property type="match status" value="1"/>
</dbReference>
<dbReference type="AlphaFoldDB" id="A0A401GHL9"/>
<dbReference type="GeneID" id="38778565"/>
<evidence type="ECO:0000256" key="1">
    <source>
        <dbReference type="ARBA" id="ARBA00000077"/>
    </source>
</evidence>
<comment type="similarity">
    <text evidence="3">Belongs to the RNase H family.</text>
</comment>
<feature type="region of interest" description="Disordered" evidence="10">
    <location>
        <begin position="251"/>
        <end position="280"/>
    </location>
</feature>
<dbReference type="SUPFAM" id="SSF53098">
    <property type="entry name" value="Ribonuclease H-like"/>
    <property type="match status" value="1"/>
</dbReference>
<feature type="region of interest" description="Disordered" evidence="10">
    <location>
        <begin position="57"/>
        <end position="111"/>
    </location>
</feature>
<feature type="compositionally biased region" description="Low complexity" evidence="10">
    <location>
        <begin position="88"/>
        <end position="108"/>
    </location>
</feature>
<dbReference type="PROSITE" id="PS50879">
    <property type="entry name" value="RNASE_H_1"/>
    <property type="match status" value="1"/>
</dbReference>
<evidence type="ECO:0000256" key="6">
    <source>
        <dbReference type="ARBA" id="ARBA00022723"/>
    </source>
</evidence>
<feature type="compositionally biased region" description="Basic and acidic residues" evidence="10">
    <location>
        <begin position="253"/>
        <end position="266"/>
    </location>
</feature>
<dbReference type="FunFam" id="3.40.970.10:FF:000001">
    <property type="entry name" value="Ribonuclease H1"/>
    <property type="match status" value="1"/>
</dbReference>
<evidence type="ECO:0000256" key="2">
    <source>
        <dbReference type="ARBA" id="ARBA00001946"/>
    </source>
</evidence>
<proteinExistence type="inferred from homology"/>
<dbReference type="Pfam" id="PF00075">
    <property type="entry name" value="RNase_H"/>
    <property type="match status" value="1"/>
</dbReference>
<comment type="catalytic activity">
    <reaction evidence="1">
        <text>Endonucleolytic cleavage to 5'-phosphomonoester.</text>
        <dbReference type="EC" id="3.1.26.4"/>
    </reaction>
</comment>
<dbReference type="InterPro" id="IPR037056">
    <property type="entry name" value="RNase_H1_N_sf"/>
</dbReference>
<dbReference type="STRING" id="139825.A0A401GHL9"/>
<feature type="domain" description="RNase H type-1" evidence="11">
    <location>
        <begin position="121"/>
        <end position="271"/>
    </location>
</feature>
<dbReference type="Proteomes" id="UP000287166">
    <property type="component" value="Unassembled WGS sequence"/>
</dbReference>
<evidence type="ECO:0000256" key="8">
    <source>
        <dbReference type="ARBA" id="ARBA00022801"/>
    </source>
</evidence>
<dbReference type="SUPFAM" id="SSF55658">
    <property type="entry name" value="L9 N-domain-like"/>
    <property type="match status" value="1"/>
</dbReference>
<dbReference type="GO" id="GO:0004523">
    <property type="term" value="F:RNA-DNA hybrid ribonuclease activity"/>
    <property type="evidence" value="ECO:0007669"/>
    <property type="project" value="UniProtKB-EC"/>
</dbReference>